<dbReference type="Gene3D" id="3.40.50.720">
    <property type="entry name" value="NAD(P)-binding Rossmann-like Domain"/>
    <property type="match status" value="1"/>
</dbReference>
<accession>A0A7C0ZDA6</accession>
<comment type="caution">
    <text evidence="3">The sequence shown here is derived from an EMBL/GenBank/DDBJ whole genome shotgun (WGS) entry which is preliminary data.</text>
</comment>
<reference evidence="3" key="1">
    <citation type="journal article" date="2020" name="mSystems">
        <title>Genome- and Community-Level Interaction Insights into Carbon Utilization and Element Cycling Functions of Hydrothermarchaeota in Hydrothermal Sediment.</title>
        <authorList>
            <person name="Zhou Z."/>
            <person name="Liu Y."/>
            <person name="Xu W."/>
            <person name="Pan J."/>
            <person name="Luo Z.H."/>
            <person name="Li M."/>
        </authorList>
    </citation>
    <scope>NUCLEOTIDE SEQUENCE [LARGE SCALE GENOMIC DNA]</scope>
    <source>
        <strain evidence="3">HyVt-102</strain>
    </source>
</reference>
<name>A0A7C0ZDA6_UNCW3</name>
<dbReference type="AlphaFoldDB" id="A0A7C0ZDA6"/>
<feature type="non-terminal residue" evidence="3">
    <location>
        <position position="282"/>
    </location>
</feature>
<dbReference type="InterPro" id="IPR055170">
    <property type="entry name" value="GFO_IDH_MocA-like_dom"/>
</dbReference>
<dbReference type="SUPFAM" id="SSF51735">
    <property type="entry name" value="NAD(P)-binding Rossmann-fold domains"/>
    <property type="match status" value="1"/>
</dbReference>
<dbReference type="PANTHER" id="PTHR43377:SF6">
    <property type="entry name" value="GFO_IDH_MOCA-LIKE OXIDOREDUCTASE N-TERMINAL DOMAIN-CONTAINING PROTEIN"/>
    <property type="match status" value="1"/>
</dbReference>
<dbReference type="PANTHER" id="PTHR43377">
    <property type="entry name" value="BILIVERDIN REDUCTASE A"/>
    <property type="match status" value="1"/>
</dbReference>
<dbReference type="Gene3D" id="3.30.360.10">
    <property type="entry name" value="Dihydrodipicolinate Reductase, domain 2"/>
    <property type="match status" value="1"/>
</dbReference>
<dbReference type="Proteomes" id="UP000885847">
    <property type="component" value="Unassembled WGS sequence"/>
</dbReference>
<dbReference type="InterPro" id="IPR000683">
    <property type="entry name" value="Gfo/Idh/MocA-like_OxRdtase_N"/>
</dbReference>
<evidence type="ECO:0000259" key="1">
    <source>
        <dbReference type="Pfam" id="PF01408"/>
    </source>
</evidence>
<dbReference type="EMBL" id="DQWE01000190">
    <property type="protein sequence ID" value="HDI82939.1"/>
    <property type="molecule type" value="Genomic_DNA"/>
</dbReference>
<gene>
    <name evidence="3" type="ORF">ENF18_04005</name>
</gene>
<dbReference type="SUPFAM" id="SSF55347">
    <property type="entry name" value="Glyceraldehyde-3-phosphate dehydrogenase-like, C-terminal domain"/>
    <property type="match status" value="1"/>
</dbReference>
<evidence type="ECO:0000259" key="2">
    <source>
        <dbReference type="Pfam" id="PF22725"/>
    </source>
</evidence>
<dbReference type="InterPro" id="IPR051450">
    <property type="entry name" value="Gfo/Idh/MocA_Oxidoreductases"/>
</dbReference>
<evidence type="ECO:0000313" key="3">
    <source>
        <dbReference type="EMBL" id="HDI82939.1"/>
    </source>
</evidence>
<sequence length="282" mass="31804">MKIGVIGLGYWGPNLLRNLLHIPDVEVIGCDEDKKRIDIIKRKFPNAEYTTSCDFIDDPDVRAIVIATPVKSHYELAKLALEKDKDVFVEKPLTVSYTEAENLVNLAEEKNKILMVGHTFMFNPAVLKIKEIIESGEVGDIYYITSTRVNLGIHRKDANVIWDLAPHDFSIIFTWMDTEPKHVSAVGKDAVLDGLADVAFIHTIFDNGVIADIQVGWLAPSKIRRTIIVGSKKMIVYDETNPQEKVKIYDSGVQLKEPYDYGEFLLTYRTGDIHAPKIEGTE</sequence>
<protein>
    <submittedName>
        <fullName evidence="3">Gfo/Idh/MocA family oxidoreductase</fullName>
    </submittedName>
</protein>
<feature type="domain" description="Gfo/Idh/MocA-like oxidoreductase N-terminal" evidence="1">
    <location>
        <begin position="1"/>
        <end position="118"/>
    </location>
</feature>
<feature type="domain" description="GFO/IDH/MocA-like oxidoreductase" evidence="2">
    <location>
        <begin position="127"/>
        <end position="235"/>
    </location>
</feature>
<proteinExistence type="predicted"/>
<dbReference type="GO" id="GO:0000166">
    <property type="term" value="F:nucleotide binding"/>
    <property type="evidence" value="ECO:0007669"/>
    <property type="project" value="InterPro"/>
</dbReference>
<dbReference type="Pfam" id="PF01408">
    <property type="entry name" value="GFO_IDH_MocA"/>
    <property type="match status" value="1"/>
</dbReference>
<organism evidence="3">
    <name type="scientific">candidate division WOR-3 bacterium</name>
    <dbReference type="NCBI Taxonomy" id="2052148"/>
    <lineage>
        <taxon>Bacteria</taxon>
        <taxon>Bacteria division WOR-3</taxon>
    </lineage>
</organism>
<dbReference type="Pfam" id="PF22725">
    <property type="entry name" value="GFO_IDH_MocA_C3"/>
    <property type="match status" value="1"/>
</dbReference>
<dbReference type="InterPro" id="IPR036291">
    <property type="entry name" value="NAD(P)-bd_dom_sf"/>
</dbReference>